<evidence type="ECO:0000313" key="2">
    <source>
        <dbReference type="Proteomes" id="UP000593626"/>
    </source>
</evidence>
<reference evidence="1 2" key="1">
    <citation type="submission" date="2019-07" db="EMBL/GenBank/DDBJ databases">
        <title>Genome sequence of 2 isolates from Red Sea Mangroves.</title>
        <authorList>
            <person name="Sefrji F."/>
            <person name="Michoud G."/>
            <person name="Merlino G."/>
            <person name="Daffonchio D."/>
        </authorList>
    </citation>
    <scope>NUCLEOTIDE SEQUENCE [LARGE SCALE GENOMIC DNA]</scope>
    <source>
        <strain evidence="1 2">R1DC41</strain>
    </source>
</reference>
<sequence>MIINENGNSLITVLVTTLVLTTLGLAIVAASIGGAERTELREADIEITYEAIKLADDITSTLATKLQEFSITTLLSNPPQLISETTSFVDNQITNVLSTLQLGELENKSFIECVSVVDVTESSPKSVLKSNYNGNCDDSVTLDGPTLQLNGSTSRVYEIIIQTKNTEKTQANINRTLRKRIILSPLPSFLHYALGAGGDLILNGSPTINGDIYAGNLLIKDQANYCLDDCKSFKTANSLMPFVNGDIFSNNPGILPLITQENFYKNAVPKIKGDSQFTNVDLLKGFTEQRQLILSDITVEGTTLDLLSSTSQTISNIANTKGIRALDLIPIPDLGLDNTLSDVGSLITENLPIENVLDIEGVFTNAAALIDPIIPAGTQLITHTGDLVITNLSNSLSLPNIIVDGDVVILGNKPIDLKNIIATGDIKVINLKDSVNLPTTSKLISLGKIEIESVSNTVIGGDLFAAGDLLLKSSGSNNFVVTGTLLTEGKVTISGDSSDTTEEDDFIQFDSVIYSLGEANVSNLGIKKPESTDGQLILLAGDKLNIYRINEFSYFDANIQEAENGLPDREDSSISSLQAFFYTEKGAELYGVGSSFFVNGGVFAKEDLTINAIRGSIDNISEASSILGENQQDQLSRFIVDYKRDIILQNIDALPKPSKLTLITDQQTVQ</sequence>
<proteinExistence type="predicted"/>
<dbReference type="Proteomes" id="UP000593626">
    <property type="component" value="Chromosome"/>
</dbReference>
<keyword evidence="2" id="KW-1185">Reference proteome</keyword>
<name>A0A7S8CC11_9BACI</name>
<evidence type="ECO:0000313" key="1">
    <source>
        <dbReference type="EMBL" id="QPC47066.1"/>
    </source>
</evidence>
<dbReference type="EMBL" id="CP049742">
    <property type="protein sequence ID" value="QPC47066.1"/>
    <property type="molecule type" value="Genomic_DNA"/>
</dbReference>
<protein>
    <submittedName>
        <fullName evidence="1">Uncharacterized protein</fullName>
    </submittedName>
</protein>
<accession>A0A7S8CC11</accession>
<dbReference type="KEGG" id="mcui:G8O30_08850"/>
<dbReference type="AlphaFoldDB" id="A0A7S8CC11"/>
<dbReference type="RefSeq" id="WP_239671734.1">
    <property type="nucleotide sequence ID" value="NZ_CP049742.1"/>
</dbReference>
<organism evidence="1 2">
    <name type="scientific">Mangrovibacillus cuniculi</name>
    <dbReference type="NCBI Taxonomy" id="2593652"/>
    <lineage>
        <taxon>Bacteria</taxon>
        <taxon>Bacillati</taxon>
        <taxon>Bacillota</taxon>
        <taxon>Bacilli</taxon>
        <taxon>Bacillales</taxon>
        <taxon>Bacillaceae</taxon>
        <taxon>Mangrovibacillus</taxon>
    </lineage>
</organism>
<gene>
    <name evidence="1" type="ORF">G8O30_08850</name>
</gene>